<reference evidence="2" key="1">
    <citation type="journal article" date="2022" name="bioRxiv">
        <title>Sequencing and chromosome-scale assembly of the giantPleurodeles waltlgenome.</title>
        <authorList>
            <person name="Brown T."/>
            <person name="Elewa A."/>
            <person name="Iarovenko S."/>
            <person name="Subramanian E."/>
            <person name="Araus A.J."/>
            <person name="Petzold A."/>
            <person name="Susuki M."/>
            <person name="Suzuki K.-i.T."/>
            <person name="Hayashi T."/>
            <person name="Toyoda A."/>
            <person name="Oliveira C."/>
            <person name="Osipova E."/>
            <person name="Leigh N.D."/>
            <person name="Simon A."/>
            <person name="Yun M.H."/>
        </authorList>
    </citation>
    <scope>NUCLEOTIDE SEQUENCE</scope>
    <source>
        <strain evidence="2">20211129_DDA</strain>
        <tissue evidence="2">Liver</tissue>
    </source>
</reference>
<organism evidence="2 3">
    <name type="scientific">Pleurodeles waltl</name>
    <name type="common">Iberian ribbed newt</name>
    <dbReference type="NCBI Taxonomy" id="8319"/>
    <lineage>
        <taxon>Eukaryota</taxon>
        <taxon>Metazoa</taxon>
        <taxon>Chordata</taxon>
        <taxon>Craniata</taxon>
        <taxon>Vertebrata</taxon>
        <taxon>Euteleostomi</taxon>
        <taxon>Amphibia</taxon>
        <taxon>Batrachia</taxon>
        <taxon>Caudata</taxon>
        <taxon>Salamandroidea</taxon>
        <taxon>Salamandridae</taxon>
        <taxon>Pleurodelinae</taxon>
        <taxon>Pleurodeles</taxon>
    </lineage>
</organism>
<gene>
    <name evidence="2" type="ORF">NDU88_004734</name>
</gene>
<dbReference type="Proteomes" id="UP001066276">
    <property type="component" value="Chromosome 1_2"/>
</dbReference>
<evidence type="ECO:0000313" key="3">
    <source>
        <dbReference type="Proteomes" id="UP001066276"/>
    </source>
</evidence>
<sequence length="106" mass="11950">MCVLRHTEERRKAVEALHWWRAVLELRRTRRGAERIPLRGSSSSSSTSEAAGGKKAKSGAPVRSVFRAAEETEAGTVGGEFLKKTYEKTKRCFLYPCIQGDTMYNR</sequence>
<dbReference type="EMBL" id="JANPWB010000002">
    <property type="protein sequence ID" value="KAJ1209356.1"/>
    <property type="molecule type" value="Genomic_DNA"/>
</dbReference>
<dbReference type="AlphaFoldDB" id="A0AAV7W9U6"/>
<feature type="region of interest" description="Disordered" evidence="1">
    <location>
        <begin position="34"/>
        <end position="62"/>
    </location>
</feature>
<proteinExistence type="predicted"/>
<name>A0AAV7W9U6_PLEWA</name>
<keyword evidence="3" id="KW-1185">Reference proteome</keyword>
<evidence type="ECO:0000256" key="1">
    <source>
        <dbReference type="SAM" id="MobiDB-lite"/>
    </source>
</evidence>
<evidence type="ECO:0000313" key="2">
    <source>
        <dbReference type="EMBL" id="KAJ1209356.1"/>
    </source>
</evidence>
<accession>A0AAV7W9U6</accession>
<feature type="compositionally biased region" description="Low complexity" evidence="1">
    <location>
        <begin position="40"/>
        <end position="53"/>
    </location>
</feature>
<comment type="caution">
    <text evidence="2">The sequence shown here is derived from an EMBL/GenBank/DDBJ whole genome shotgun (WGS) entry which is preliminary data.</text>
</comment>
<protein>
    <submittedName>
        <fullName evidence="2">Uncharacterized protein</fullName>
    </submittedName>
</protein>